<dbReference type="InterPro" id="IPR000835">
    <property type="entry name" value="HTH_MarR-typ"/>
</dbReference>
<name>A0A4Q9GVW1_9MICO</name>
<dbReference type="PROSITE" id="PS01125">
    <property type="entry name" value="ROK"/>
    <property type="match status" value="1"/>
</dbReference>
<evidence type="ECO:0000256" key="2">
    <source>
        <dbReference type="SAM" id="MobiDB-lite"/>
    </source>
</evidence>
<dbReference type="PANTHER" id="PTHR18964">
    <property type="entry name" value="ROK (REPRESSOR, ORF, KINASE) FAMILY"/>
    <property type="match status" value="1"/>
</dbReference>
<organism evidence="4 5">
    <name type="scientific">Glaciihabitans arcticus</name>
    <dbReference type="NCBI Taxonomy" id="2668039"/>
    <lineage>
        <taxon>Bacteria</taxon>
        <taxon>Bacillati</taxon>
        <taxon>Actinomycetota</taxon>
        <taxon>Actinomycetes</taxon>
        <taxon>Micrococcales</taxon>
        <taxon>Microbacteriaceae</taxon>
        <taxon>Glaciihabitans</taxon>
    </lineage>
</organism>
<dbReference type="InterPro" id="IPR049874">
    <property type="entry name" value="ROK_cs"/>
</dbReference>
<feature type="region of interest" description="Disordered" evidence="2">
    <location>
        <begin position="1"/>
        <end position="22"/>
    </location>
</feature>
<dbReference type="RefSeq" id="WP_130981849.1">
    <property type="nucleotide sequence ID" value="NZ_SISG01000001.1"/>
</dbReference>
<evidence type="ECO:0000313" key="4">
    <source>
        <dbReference type="EMBL" id="TBN57738.1"/>
    </source>
</evidence>
<dbReference type="AlphaFoldDB" id="A0A4Q9GVW1"/>
<feature type="domain" description="HTH marR-type" evidence="3">
    <location>
        <begin position="65"/>
        <end position="116"/>
    </location>
</feature>
<dbReference type="InterPro" id="IPR000600">
    <property type="entry name" value="ROK"/>
</dbReference>
<keyword evidence="5" id="KW-1185">Reference proteome</keyword>
<evidence type="ECO:0000313" key="5">
    <source>
        <dbReference type="Proteomes" id="UP000294194"/>
    </source>
</evidence>
<evidence type="ECO:0000259" key="3">
    <source>
        <dbReference type="Pfam" id="PF12802"/>
    </source>
</evidence>
<reference evidence="5" key="1">
    <citation type="submission" date="2019-02" db="EMBL/GenBank/DDBJ databases">
        <title>Glaciihabitans arcticus sp. nov., a psychrotolerant bacterium isolated from polar soil.</title>
        <authorList>
            <person name="Dahal R.H."/>
        </authorList>
    </citation>
    <scope>NUCLEOTIDE SEQUENCE [LARGE SCALE GENOMIC DNA]</scope>
    <source>
        <strain evidence="5">RP-3-7</strain>
    </source>
</reference>
<accession>A0A4Q9GVW1</accession>
<evidence type="ECO:0000256" key="1">
    <source>
        <dbReference type="ARBA" id="ARBA00006479"/>
    </source>
</evidence>
<sequence length="416" mass="42763">MTASEVQRSASVGTPVNPPAAPANGFATSATASYAAGRARGYSTGRALRPSTKVLPEHARGHNRALVLQTLYAEGQQSRADIARETGLTRVTISDLVADLILEGLVVETGQREDARPGKPATLLDLNREAFQIIGIDLSAYETFRGAVLDLDGQILERAELPLAGATGEDATATVIALVESLVARATLPVLGVGVGSPGVVDLAGVVLSAPNLGWSDEPLQQILAARFGVPVLVSNDANAAALAEHSFGDANADMMLIKVGHGVGAGLLLDGTPLFGSRFAAGEIGHVVVGTDGGAECVCGKHGCLETWLATPRLRAALAAASSETEQNTILREAGQRLGIALAPVVGALNLAEVVLSGPTELLDGPLAEATIETLRARTMAEFHGDLTLRMTTLGEDIVMRGAAVMVLSGQLGVS</sequence>
<dbReference type="SUPFAM" id="SSF53067">
    <property type="entry name" value="Actin-like ATPase domain"/>
    <property type="match status" value="1"/>
</dbReference>
<feature type="compositionally biased region" description="Polar residues" evidence="2">
    <location>
        <begin position="1"/>
        <end position="14"/>
    </location>
</feature>
<dbReference type="InterPro" id="IPR036390">
    <property type="entry name" value="WH_DNA-bd_sf"/>
</dbReference>
<comment type="similarity">
    <text evidence="1">Belongs to the ROK (NagC/XylR) family.</text>
</comment>
<dbReference type="Proteomes" id="UP000294194">
    <property type="component" value="Unassembled WGS sequence"/>
</dbReference>
<dbReference type="PANTHER" id="PTHR18964:SF149">
    <property type="entry name" value="BIFUNCTIONAL UDP-N-ACETYLGLUCOSAMINE 2-EPIMERASE_N-ACETYLMANNOSAMINE KINASE"/>
    <property type="match status" value="1"/>
</dbReference>
<dbReference type="Pfam" id="PF12802">
    <property type="entry name" value="MarR_2"/>
    <property type="match status" value="1"/>
</dbReference>
<proteinExistence type="inferred from homology"/>
<dbReference type="Gene3D" id="1.10.10.10">
    <property type="entry name" value="Winged helix-like DNA-binding domain superfamily/Winged helix DNA-binding domain"/>
    <property type="match status" value="1"/>
</dbReference>
<dbReference type="Gene3D" id="3.30.420.40">
    <property type="match status" value="2"/>
</dbReference>
<comment type="caution">
    <text evidence="4">The sequence shown here is derived from an EMBL/GenBank/DDBJ whole genome shotgun (WGS) entry which is preliminary data.</text>
</comment>
<dbReference type="GO" id="GO:0003700">
    <property type="term" value="F:DNA-binding transcription factor activity"/>
    <property type="evidence" value="ECO:0007669"/>
    <property type="project" value="InterPro"/>
</dbReference>
<dbReference type="EMBL" id="SISG01000001">
    <property type="protein sequence ID" value="TBN57738.1"/>
    <property type="molecule type" value="Genomic_DNA"/>
</dbReference>
<protein>
    <submittedName>
        <fullName evidence="4">ROK family transcriptional regulator</fullName>
    </submittedName>
</protein>
<dbReference type="Pfam" id="PF00480">
    <property type="entry name" value="ROK"/>
    <property type="match status" value="1"/>
</dbReference>
<dbReference type="InterPro" id="IPR043129">
    <property type="entry name" value="ATPase_NBD"/>
</dbReference>
<dbReference type="SUPFAM" id="SSF46785">
    <property type="entry name" value="Winged helix' DNA-binding domain"/>
    <property type="match status" value="1"/>
</dbReference>
<dbReference type="InterPro" id="IPR036388">
    <property type="entry name" value="WH-like_DNA-bd_sf"/>
</dbReference>
<gene>
    <name evidence="4" type="ORF">EYE40_10250</name>
</gene>